<feature type="domain" description="Chromo" evidence="11">
    <location>
        <begin position="74"/>
        <end position="121"/>
    </location>
</feature>
<keyword evidence="8" id="KW-0137">Centromere</keyword>
<dbReference type="PROSITE" id="PS50867">
    <property type="entry name" value="PRE_SET"/>
    <property type="match status" value="1"/>
</dbReference>
<evidence type="ECO:0008006" key="16">
    <source>
        <dbReference type="Google" id="ProtNLM"/>
    </source>
</evidence>
<dbReference type="SMART" id="SM00468">
    <property type="entry name" value="PreSET"/>
    <property type="match status" value="1"/>
</dbReference>
<keyword evidence="10" id="KW-0472">Membrane</keyword>
<comment type="caution">
    <text evidence="14">The sequence shown here is derived from an EMBL/GenBank/DDBJ whole genome shotgun (WGS) entry which is preliminary data.</text>
</comment>
<evidence type="ECO:0000256" key="3">
    <source>
        <dbReference type="ARBA" id="ARBA00022603"/>
    </source>
</evidence>
<dbReference type="EMBL" id="CAXLJL010000267">
    <property type="protein sequence ID" value="CAL5135694.1"/>
    <property type="molecule type" value="Genomic_DNA"/>
</dbReference>
<evidence type="ECO:0000256" key="8">
    <source>
        <dbReference type="ARBA" id="ARBA00023328"/>
    </source>
</evidence>
<dbReference type="AlphaFoldDB" id="A0AAV2THQ1"/>
<dbReference type="GO" id="GO:0000775">
    <property type="term" value="C:chromosome, centromeric region"/>
    <property type="evidence" value="ECO:0007669"/>
    <property type="project" value="UniProtKB-SubCell"/>
</dbReference>
<dbReference type="PANTHER" id="PTHR46223:SF4">
    <property type="entry name" value="HISTONE-LYSINE N-METHYLTRANSFERASE-RELATED"/>
    <property type="match status" value="1"/>
</dbReference>
<keyword evidence="10" id="KW-1133">Transmembrane helix</keyword>
<dbReference type="InterPro" id="IPR001214">
    <property type="entry name" value="SET_dom"/>
</dbReference>
<dbReference type="Pfam" id="PF00856">
    <property type="entry name" value="SET"/>
    <property type="match status" value="1"/>
</dbReference>
<comment type="subcellular location">
    <subcellularLocation>
        <location evidence="1">Chromosome</location>
        <location evidence="1">Centromere</location>
    </subcellularLocation>
</comment>
<feature type="domain" description="Pre-SET" evidence="13">
    <location>
        <begin position="286"/>
        <end position="368"/>
    </location>
</feature>
<accession>A0AAV2THQ1</accession>
<dbReference type="GO" id="GO:0032259">
    <property type="term" value="P:methylation"/>
    <property type="evidence" value="ECO:0007669"/>
    <property type="project" value="UniProtKB-KW"/>
</dbReference>
<dbReference type="SMART" id="SM00298">
    <property type="entry name" value="CHROMO"/>
    <property type="match status" value="1"/>
</dbReference>
<evidence type="ECO:0000256" key="5">
    <source>
        <dbReference type="ARBA" id="ARBA00022691"/>
    </source>
</evidence>
<dbReference type="InterPro" id="IPR016197">
    <property type="entry name" value="Chromo-like_dom_sf"/>
</dbReference>
<dbReference type="InterPro" id="IPR050973">
    <property type="entry name" value="H3K9_Histone-Lys_N-MTase"/>
</dbReference>
<proteinExistence type="predicted"/>
<dbReference type="GO" id="GO:0005634">
    <property type="term" value="C:nucleus"/>
    <property type="evidence" value="ECO:0007669"/>
    <property type="project" value="InterPro"/>
</dbReference>
<keyword evidence="4" id="KW-0808">Transferase</keyword>
<evidence type="ECO:0000256" key="6">
    <source>
        <dbReference type="ARBA" id="ARBA00022723"/>
    </source>
</evidence>
<evidence type="ECO:0000256" key="7">
    <source>
        <dbReference type="ARBA" id="ARBA00022833"/>
    </source>
</evidence>
<dbReference type="PROSITE" id="PS50013">
    <property type="entry name" value="CHROMO_2"/>
    <property type="match status" value="1"/>
</dbReference>
<evidence type="ECO:0000256" key="2">
    <source>
        <dbReference type="ARBA" id="ARBA00022454"/>
    </source>
</evidence>
<protein>
    <recommendedName>
        <fullName evidence="16">Histone-lysine N-methyltransferase</fullName>
    </recommendedName>
</protein>
<dbReference type="SUPFAM" id="SSF82199">
    <property type="entry name" value="SET domain"/>
    <property type="match status" value="1"/>
</dbReference>
<keyword evidence="7" id="KW-0862">Zinc</keyword>
<dbReference type="GO" id="GO:0008270">
    <property type="term" value="F:zinc ion binding"/>
    <property type="evidence" value="ECO:0007669"/>
    <property type="project" value="InterPro"/>
</dbReference>
<sequence>MCTRFYFSDASVCVPDCGRNVGVLSERNNVNVSPDSCWHLLKVCLHKLPIKKVYDVLDELYASHQLCFAEGNEFVVESIRGRSVNKGVYYCLVKWAGWPPVFNTWEPESNLKGCEEAIQAFINANGSPIGILPVEAQPDKNVQVTEVLERLQEAVDYSSIRPVDLLERFMDMVPSADTPRPYKPPQYLNLETKLSRKSGTEMQAVALNPNESKGITFRRARLIQKVRQNLESALRIFEQKLNAVYTNEAPITVENKVDSECPPVDFQPIPDYLPGKDVFLPTKSPVGCECSVADIPEKDSADGKIVNMSKLEPCWENRRKGCCAVRAGTMPPYNKYKRLVAPPGHPVYECNSACPCGPSCPFRVVQLGRTVPLCVFRTRDRGWGVKTKIPIGKGTFVAEYLGEILTFEEAENRGLIYDKQTMTYLFDLDFEGDAHYTVDASQVGNISHFINHSCDPNLTVRCVFIECLNTKLPRIALYASRFIKKDEELTFDYNMTGAVTGPEEPDGIHSDLQNTDGVRKSPTRSSSSTELTQDTSSEVSFCRRRRPGVAITLSSLLDCLVVDSPCEIQRTRLFRPLSSAFVFLFFVSALCVVIGFVPVNVYWCIWMPIHVCLSGRSLFGSHAFFRLSVLMTLFQP</sequence>
<dbReference type="CDD" id="cd10542">
    <property type="entry name" value="SET_SUV39H"/>
    <property type="match status" value="1"/>
</dbReference>
<organism evidence="14 15">
    <name type="scientific">Calicophoron daubneyi</name>
    <name type="common">Rumen fluke</name>
    <name type="synonym">Paramphistomum daubneyi</name>
    <dbReference type="NCBI Taxonomy" id="300641"/>
    <lineage>
        <taxon>Eukaryota</taxon>
        <taxon>Metazoa</taxon>
        <taxon>Spiralia</taxon>
        <taxon>Lophotrochozoa</taxon>
        <taxon>Platyhelminthes</taxon>
        <taxon>Trematoda</taxon>
        <taxon>Digenea</taxon>
        <taxon>Plagiorchiida</taxon>
        <taxon>Pronocephalata</taxon>
        <taxon>Paramphistomoidea</taxon>
        <taxon>Paramphistomidae</taxon>
        <taxon>Calicophoron</taxon>
    </lineage>
</organism>
<dbReference type="SUPFAM" id="SSF54160">
    <property type="entry name" value="Chromo domain-like"/>
    <property type="match status" value="1"/>
</dbReference>
<name>A0AAV2THQ1_CALDB</name>
<evidence type="ECO:0000259" key="12">
    <source>
        <dbReference type="PROSITE" id="PS50280"/>
    </source>
</evidence>
<evidence type="ECO:0000259" key="11">
    <source>
        <dbReference type="PROSITE" id="PS50013"/>
    </source>
</evidence>
<dbReference type="InterPro" id="IPR046341">
    <property type="entry name" value="SET_dom_sf"/>
</dbReference>
<dbReference type="CDD" id="cd00024">
    <property type="entry name" value="CD_CSD"/>
    <property type="match status" value="1"/>
</dbReference>
<keyword evidence="10" id="KW-0812">Transmembrane</keyword>
<dbReference type="Pfam" id="PF05033">
    <property type="entry name" value="Pre-SET"/>
    <property type="match status" value="1"/>
</dbReference>
<evidence type="ECO:0000256" key="4">
    <source>
        <dbReference type="ARBA" id="ARBA00022679"/>
    </source>
</evidence>
<evidence type="ECO:0000256" key="9">
    <source>
        <dbReference type="SAM" id="MobiDB-lite"/>
    </source>
</evidence>
<evidence type="ECO:0000313" key="15">
    <source>
        <dbReference type="Proteomes" id="UP001497525"/>
    </source>
</evidence>
<feature type="compositionally biased region" description="Polar residues" evidence="9">
    <location>
        <begin position="523"/>
        <end position="532"/>
    </location>
</feature>
<feature type="domain" description="SET" evidence="12">
    <location>
        <begin position="371"/>
        <end position="494"/>
    </location>
</feature>
<dbReference type="SMART" id="SM00317">
    <property type="entry name" value="SET"/>
    <property type="match status" value="1"/>
</dbReference>
<dbReference type="InterPro" id="IPR023780">
    <property type="entry name" value="Chromo_domain"/>
</dbReference>
<feature type="region of interest" description="Disordered" evidence="9">
    <location>
        <begin position="500"/>
        <end position="532"/>
    </location>
</feature>
<reference evidence="14" key="1">
    <citation type="submission" date="2024-06" db="EMBL/GenBank/DDBJ databases">
        <authorList>
            <person name="Liu X."/>
            <person name="Lenzi L."/>
            <person name="Haldenby T S."/>
            <person name="Uol C."/>
        </authorList>
    </citation>
    <scope>NUCLEOTIDE SEQUENCE</scope>
</reference>
<keyword evidence="5" id="KW-0949">S-adenosyl-L-methionine</keyword>
<dbReference type="InterPro" id="IPR007728">
    <property type="entry name" value="Pre-SET_dom"/>
</dbReference>
<feature type="transmembrane region" description="Helical" evidence="10">
    <location>
        <begin position="580"/>
        <end position="605"/>
    </location>
</feature>
<keyword evidence="6" id="KW-0479">Metal-binding</keyword>
<dbReference type="Gene3D" id="2.170.270.10">
    <property type="entry name" value="SET domain"/>
    <property type="match status" value="1"/>
</dbReference>
<dbReference type="Proteomes" id="UP001497525">
    <property type="component" value="Unassembled WGS sequence"/>
</dbReference>
<evidence type="ECO:0000313" key="14">
    <source>
        <dbReference type="EMBL" id="CAL5135694.1"/>
    </source>
</evidence>
<dbReference type="PROSITE" id="PS50280">
    <property type="entry name" value="SET"/>
    <property type="match status" value="1"/>
</dbReference>
<keyword evidence="2" id="KW-0158">Chromosome</keyword>
<evidence type="ECO:0000256" key="1">
    <source>
        <dbReference type="ARBA" id="ARBA00004584"/>
    </source>
</evidence>
<keyword evidence="3" id="KW-0489">Methyltransferase</keyword>
<evidence type="ECO:0000259" key="13">
    <source>
        <dbReference type="PROSITE" id="PS50867"/>
    </source>
</evidence>
<gene>
    <name evidence="14" type="ORF">CDAUBV1_LOCUS9814</name>
</gene>
<dbReference type="Pfam" id="PF00385">
    <property type="entry name" value="Chromo"/>
    <property type="match status" value="1"/>
</dbReference>
<evidence type="ECO:0000256" key="10">
    <source>
        <dbReference type="SAM" id="Phobius"/>
    </source>
</evidence>
<dbReference type="PANTHER" id="PTHR46223">
    <property type="entry name" value="HISTONE-LYSINE N-METHYLTRANSFERASE SUV39H"/>
    <property type="match status" value="1"/>
</dbReference>
<dbReference type="Gene3D" id="2.40.50.40">
    <property type="match status" value="1"/>
</dbReference>
<dbReference type="InterPro" id="IPR000953">
    <property type="entry name" value="Chromo/chromo_shadow_dom"/>
</dbReference>
<dbReference type="GO" id="GO:0046974">
    <property type="term" value="F:histone H3K9 methyltransferase activity"/>
    <property type="evidence" value="ECO:0007669"/>
    <property type="project" value="TreeGrafter"/>
</dbReference>